<dbReference type="InterPro" id="IPR025862">
    <property type="entry name" value="SelA_trans_N_dom"/>
</dbReference>
<keyword evidence="5 8" id="KW-0648">Protein biosynthesis</keyword>
<dbReference type="PANTHER" id="PTHR32328">
    <property type="entry name" value="L-SERYL-TRNA(SEC) SELENIUM TRANSFERASE"/>
    <property type="match status" value="1"/>
</dbReference>
<keyword evidence="2 8" id="KW-0963">Cytoplasm</keyword>
<dbReference type="InterPro" id="IPR004534">
    <property type="entry name" value="SelA_trans"/>
</dbReference>
<dbReference type="GO" id="GO:0001717">
    <property type="term" value="P:conversion of seryl-tRNAsec to selenocys-tRNAsec"/>
    <property type="evidence" value="ECO:0007669"/>
    <property type="project" value="UniProtKB-UniRule"/>
</dbReference>
<evidence type="ECO:0000256" key="3">
    <source>
        <dbReference type="ARBA" id="ARBA00022679"/>
    </source>
</evidence>
<evidence type="ECO:0000256" key="2">
    <source>
        <dbReference type="ARBA" id="ARBA00022490"/>
    </source>
</evidence>
<protein>
    <recommendedName>
        <fullName evidence="8">L-seryl-tRNA(Sec) selenium transferase</fullName>
        <ecNumber evidence="8">2.9.1.1</ecNumber>
    </recommendedName>
    <alternativeName>
        <fullName evidence="8">Selenocysteine synthase</fullName>
        <shortName evidence="8">Sec synthase</shortName>
    </alternativeName>
    <alternativeName>
        <fullName evidence="8">Selenocysteinyl-tRNA(Sec) synthase</fullName>
    </alternativeName>
</protein>
<evidence type="ECO:0000256" key="7">
    <source>
        <dbReference type="ARBA" id="ARBA00044507"/>
    </source>
</evidence>
<keyword evidence="4 8" id="KW-0663">Pyridoxal phosphate</keyword>
<evidence type="ECO:0000256" key="10">
    <source>
        <dbReference type="SAM" id="Coils"/>
    </source>
</evidence>
<dbReference type="InterPro" id="IPR015421">
    <property type="entry name" value="PyrdxlP-dep_Trfase_major"/>
</dbReference>
<dbReference type="RefSeq" id="WP_061212964.1">
    <property type="nucleotide sequence ID" value="NZ_DLIJ01000120.1"/>
</dbReference>
<dbReference type="Proteomes" id="UP000263273">
    <property type="component" value="Unassembled WGS sequence"/>
</dbReference>
<feature type="coiled-coil region" evidence="10">
    <location>
        <begin position="351"/>
        <end position="378"/>
    </location>
</feature>
<proteinExistence type="inferred from homology"/>
<comment type="similarity">
    <text evidence="7 8">Belongs to the SelA family.</text>
</comment>
<organism evidence="12 13">
    <name type="scientific">Syntrophomonas wolfei</name>
    <dbReference type="NCBI Taxonomy" id="863"/>
    <lineage>
        <taxon>Bacteria</taxon>
        <taxon>Bacillati</taxon>
        <taxon>Bacillota</taxon>
        <taxon>Clostridia</taxon>
        <taxon>Eubacteriales</taxon>
        <taxon>Syntrophomonadaceae</taxon>
        <taxon>Syntrophomonas</taxon>
    </lineage>
</organism>
<dbReference type="InterPro" id="IPR018319">
    <property type="entry name" value="SelA-like"/>
</dbReference>
<dbReference type="GO" id="GO:0005737">
    <property type="term" value="C:cytoplasm"/>
    <property type="evidence" value="ECO:0007669"/>
    <property type="project" value="UniProtKB-SubCell"/>
</dbReference>
<accession>A0A354YTE7</accession>
<dbReference type="Pfam" id="PF03841">
    <property type="entry name" value="SelA"/>
    <property type="match status" value="1"/>
</dbReference>
<keyword evidence="6 8" id="KW-0711">Selenium</keyword>
<dbReference type="STRING" id="378794.GCA_001570625_00383"/>
<comment type="caution">
    <text evidence="12">The sequence shown here is derived from an EMBL/GenBank/DDBJ whole genome shotgun (WGS) entry which is preliminary data.</text>
</comment>
<evidence type="ECO:0000313" key="13">
    <source>
        <dbReference type="Proteomes" id="UP000263273"/>
    </source>
</evidence>
<evidence type="ECO:0000256" key="6">
    <source>
        <dbReference type="ARBA" id="ARBA00023266"/>
    </source>
</evidence>
<dbReference type="Gene3D" id="3.90.1150.180">
    <property type="match status" value="1"/>
</dbReference>
<dbReference type="AlphaFoldDB" id="A0A354YTE7"/>
<evidence type="ECO:0000313" key="12">
    <source>
        <dbReference type="EMBL" id="HBK52648.1"/>
    </source>
</evidence>
<keyword evidence="3 8" id="KW-0808">Transferase</keyword>
<dbReference type="InterPro" id="IPR015424">
    <property type="entry name" value="PyrdxlP-dep_Trfase"/>
</dbReference>
<comment type="cofactor">
    <cofactor evidence="1 8 9">
        <name>pyridoxal 5'-phosphate</name>
        <dbReference type="ChEBI" id="CHEBI:597326"/>
    </cofactor>
</comment>
<dbReference type="SUPFAM" id="SSF53383">
    <property type="entry name" value="PLP-dependent transferases"/>
    <property type="match status" value="1"/>
</dbReference>
<evidence type="ECO:0000259" key="11">
    <source>
        <dbReference type="Pfam" id="PF12390"/>
    </source>
</evidence>
<dbReference type="NCBIfam" id="TIGR00474">
    <property type="entry name" value="selA"/>
    <property type="match status" value="1"/>
</dbReference>
<dbReference type="Pfam" id="PF12390">
    <property type="entry name" value="Se-cys_synth_N"/>
    <property type="match status" value="1"/>
</dbReference>
<feature type="modified residue" description="N6-(pyridoxal phosphate)lysine" evidence="8 9">
    <location>
        <position position="293"/>
    </location>
</feature>
<gene>
    <name evidence="8" type="primary">selA</name>
    <name evidence="12" type="ORF">DDZ44_01735</name>
</gene>
<evidence type="ECO:0000256" key="9">
    <source>
        <dbReference type="PIRSR" id="PIRSR618319-50"/>
    </source>
</evidence>
<comment type="pathway">
    <text evidence="8">Aminoacyl-tRNA biosynthesis; selenocysteinyl-tRNA(Sec) biosynthesis; selenocysteinyl-tRNA(Sec) from L-seryl-tRNA(Sec) (bacterial route): step 1/1.</text>
</comment>
<dbReference type="GO" id="GO:0001514">
    <property type="term" value="P:selenocysteine incorporation"/>
    <property type="evidence" value="ECO:0007669"/>
    <property type="project" value="UniProtKB-UniRule"/>
</dbReference>
<keyword evidence="10" id="KW-0175">Coiled coil</keyword>
<name>A0A354YTE7_9FIRM</name>
<dbReference type="UniPathway" id="UPA00906">
    <property type="reaction ID" value="UER00896"/>
</dbReference>
<comment type="function">
    <text evidence="8">Converts seryl-tRNA(Sec) to selenocysteinyl-tRNA(Sec) required for selenoprotein biosynthesis.</text>
</comment>
<evidence type="ECO:0000256" key="8">
    <source>
        <dbReference type="HAMAP-Rule" id="MF_00423"/>
    </source>
</evidence>
<dbReference type="EMBL" id="DNZF01000036">
    <property type="protein sequence ID" value="HBK52648.1"/>
    <property type="molecule type" value="Genomic_DNA"/>
</dbReference>
<comment type="subcellular location">
    <subcellularLocation>
        <location evidence="8">Cytoplasm</location>
    </subcellularLocation>
</comment>
<reference evidence="12 13" key="1">
    <citation type="journal article" date="2018" name="Nat. Biotechnol.">
        <title>A standardized bacterial taxonomy based on genome phylogeny substantially revises the tree of life.</title>
        <authorList>
            <person name="Parks D.H."/>
            <person name="Chuvochina M."/>
            <person name="Waite D.W."/>
            <person name="Rinke C."/>
            <person name="Skarshewski A."/>
            <person name="Chaumeil P.A."/>
            <person name="Hugenholtz P."/>
        </authorList>
    </citation>
    <scope>NUCLEOTIDE SEQUENCE [LARGE SCALE GENOMIC DNA]</scope>
    <source>
        <strain evidence="12">UBA10948</strain>
    </source>
</reference>
<dbReference type="EC" id="2.9.1.1" evidence="8"/>
<comment type="catalytic activity">
    <reaction evidence="8">
        <text>L-seryl-tRNA(Sec) + selenophosphate + H(+) = L-selenocysteinyl-tRNA(Sec) + phosphate</text>
        <dbReference type="Rhea" id="RHEA:22728"/>
        <dbReference type="Rhea" id="RHEA-COMP:9742"/>
        <dbReference type="Rhea" id="RHEA-COMP:9743"/>
        <dbReference type="ChEBI" id="CHEBI:15378"/>
        <dbReference type="ChEBI" id="CHEBI:16144"/>
        <dbReference type="ChEBI" id="CHEBI:43474"/>
        <dbReference type="ChEBI" id="CHEBI:78533"/>
        <dbReference type="ChEBI" id="CHEBI:78573"/>
        <dbReference type="EC" id="2.9.1.1"/>
    </reaction>
</comment>
<dbReference type="GO" id="GO:0004125">
    <property type="term" value="F:L-seryl-tRNA(Sec) selenium transferase activity"/>
    <property type="evidence" value="ECO:0007669"/>
    <property type="project" value="UniProtKB-UniRule"/>
</dbReference>
<sequence>MNNLKNIPSIDEMLKNERIKQLIEVYQRDFVVDVVRSATEELRRELFLKEEEIKKEKLMQAILVKVEHMVSRLAGGSLKEVINGTGVVLHTNLGRAPLGKGAIDYMKRMASSYNNLEFDLEKGERGERYGHVEEVLTRLTGAEAALVVNNNAAAVLLGLNTLAREREVIVSRGQLVEIGGAFRIPEVMKLSGARLVEVGTTNKTYISDFAAAINEETALLFAAHTSNYKILGFAQEVPLEELVKLGQEKELPVMQDLGSGIFYDKADWGLREEPAVKNCVAAGADIVTFSGDKLLGGPQAGIIIGKKPLVEAMKKNQLTRALRVDKLTIAALEGTLLEYLLGSPKKNIPVIEMLALSREELREKAERLLELLEKRTDGLSGIRRLKLVELEDMVGGGAYPTYKIPGFGVEIEFSQPGLEKAAKILRLGNPALLTRRQEDRMLLSVRTLLPGDEIKAADLIAGVVRQKGDI</sequence>
<dbReference type="HAMAP" id="MF_00423">
    <property type="entry name" value="SelA"/>
    <property type="match status" value="1"/>
</dbReference>
<dbReference type="Gene3D" id="3.40.640.10">
    <property type="entry name" value="Type I PLP-dependent aspartate aminotransferase-like (Major domain)"/>
    <property type="match status" value="1"/>
</dbReference>
<feature type="domain" description="L-seryl-tRNA selenium transferase N-terminal" evidence="11">
    <location>
        <begin position="4"/>
        <end position="43"/>
    </location>
</feature>
<evidence type="ECO:0000256" key="1">
    <source>
        <dbReference type="ARBA" id="ARBA00001933"/>
    </source>
</evidence>
<evidence type="ECO:0000256" key="4">
    <source>
        <dbReference type="ARBA" id="ARBA00022898"/>
    </source>
</evidence>
<dbReference type="PANTHER" id="PTHR32328:SF0">
    <property type="entry name" value="L-SERYL-TRNA(SEC) SELENIUM TRANSFERASE"/>
    <property type="match status" value="1"/>
</dbReference>
<evidence type="ECO:0000256" key="5">
    <source>
        <dbReference type="ARBA" id="ARBA00022917"/>
    </source>
</evidence>